<feature type="non-terminal residue" evidence="1">
    <location>
        <position position="1"/>
    </location>
</feature>
<comment type="caution">
    <text evidence="1">The sequence shown here is derived from an EMBL/GenBank/DDBJ whole genome shotgun (WGS) entry which is preliminary data.</text>
</comment>
<organism evidence="1 2">
    <name type="scientific">Acaulospora colombiana</name>
    <dbReference type="NCBI Taxonomy" id="27376"/>
    <lineage>
        <taxon>Eukaryota</taxon>
        <taxon>Fungi</taxon>
        <taxon>Fungi incertae sedis</taxon>
        <taxon>Mucoromycota</taxon>
        <taxon>Glomeromycotina</taxon>
        <taxon>Glomeromycetes</taxon>
        <taxon>Diversisporales</taxon>
        <taxon>Acaulosporaceae</taxon>
        <taxon>Acaulospora</taxon>
    </lineage>
</organism>
<keyword evidence="2" id="KW-1185">Reference proteome</keyword>
<protein>
    <submittedName>
        <fullName evidence="1">9423_t:CDS:1</fullName>
    </submittedName>
</protein>
<sequence length="488" mass="51588">FQQEVALSFETQASLHEELESVPLASESIDDFGARLDERSHEHELGQDGEIEDKRRGEERILALVEDVDDAAAAHADFAVKKTGQYGFGQYKKSAYLMTTRWLGAQVPAVIVAKMVIAGNAKGLDTSVDQELGEDRLDFGLARLEIVTTNERLVLLSELNATRNESVLRSTIDEGASFEDSSDSKEGRRRDLIVRVLDRFQEVVGGVVDALDDLAIALSVGGPENDDAVTSVGFLELANILAEVLEVGLLVGTGDKVIRTFLLVGSDKVRVVDTGKRVDGSHQGRDLALQVVGEDLGASHGGIEGSAGNVPSANDEVVGVNGGEHIGERNMDVRAGRGVHTETEGGSAENGANVVGLLDTLLGAPVDIVTVGKNRSGQSGAVVATQADHHQAVHIPENYIPELGDLPGGPELKGLLGRADFKHTILVGDGLAVVVKSGRDVVIRVLGPLAFNDDRELGPRSGRMDFCIVGGVDTSVLGGSGSLRGHSR</sequence>
<name>A0ACA9NUX4_9GLOM</name>
<gene>
    <name evidence="1" type="ORF">ACOLOM_LOCUS9241</name>
</gene>
<reference evidence="1" key="1">
    <citation type="submission" date="2021-06" db="EMBL/GenBank/DDBJ databases">
        <authorList>
            <person name="Kallberg Y."/>
            <person name="Tangrot J."/>
            <person name="Rosling A."/>
        </authorList>
    </citation>
    <scope>NUCLEOTIDE SEQUENCE</scope>
    <source>
        <strain evidence="1">CL356</strain>
    </source>
</reference>
<dbReference type="Proteomes" id="UP000789525">
    <property type="component" value="Unassembled WGS sequence"/>
</dbReference>
<proteinExistence type="predicted"/>
<dbReference type="EMBL" id="CAJVPT010026253">
    <property type="protein sequence ID" value="CAG8678659.1"/>
    <property type="molecule type" value="Genomic_DNA"/>
</dbReference>
<accession>A0ACA9NUX4</accession>
<evidence type="ECO:0000313" key="2">
    <source>
        <dbReference type="Proteomes" id="UP000789525"/>
    </source>
</evidence>
<evidence type="ECO:0000313" key="1">
    <source>
        <dbReference type="EMBL" id="CAG8678659.1"/>
    </source>
</evidence>